<dbReference type="InterPro" id="IPR014756">
    <property type="entry name" value="Ig_E-set"/>
</dbReference>
<dbReference type="GO" id="GO:0005576">
    <property type="term" value="C:extracellular region"/>
    <property type="evidence" value="ECO:0007669"/>
    <property type="project" value="InterPro"/>
</dbReference>
<dbReference type="Proteomes" id="UP000014155">
    <property type="component" value="Unassembled WGS sequence"/>
</dbReference>
<evidence type="ECO:0000313" key="5">
    <source>
        <dbReference type="EMBL" id="EMS71357.1"/>
    </source>
</evidence>
<dbReference type="Gene3D" id="2.10.10.20">
    <property type="entry name" value="Carbohydrate-binding module superfamily 5/12"/>
    <property type="match status" value="2"/>
</dbReference>
<feature type="domain" description="Chitin-binding type-3" evidence="4">
    <location>
        <begin position="232"/>
        <end position="278"/>
    </location>
</feature>
<organism evidence="5 6">
    <name type="scientific">Ruminiclostridium cellobioparum subsp. termitidis CT1112</name>
    <dbReference type="NCBI Taxonomy" id="1195236"/>
    <lineage>
        <taxon>Bacteria</taxon>
        <taxon>Bacillati</taxon>
        <taxon>Bacillota</taxon>
        <taxon>Clostridia</taxon>
        <taxon>Eubacteriales</taxon>
        <taxon>Oscillospiraceae</taxon>
        <taxon>Ruminiclostridium</taxon>
    </lineage>
</organism>
<feature type="domain" description="Chitin-binding type-3" evidence="4">
    <location>
        <begin position="284"/>
        <end position="330"/>
    </location>
</feature>
<dbReference type="eggNOG" id="COG3979">
    <property type="taxonomic scope" value="Bacteria"/>
</dbReference>
<gene>
    <name evidence="5" type="ORF">CTER_2814</name>
</gene>
<sequence>MYELAAEKGMDLSIDKVRESSINDIMKVLDYVPQDVKESKDSSFNDVHENDSEASDDPPAAAIQKQEEDVTFSEEDTGAQSGSQTVQGRPMEQSEPDAQPEIVTQTKKDRQPAQNTKPDGGTEPEAQQPAENTNTLKAPGAAVISVDKASNTGEYQLTIVIGKDNNAAEFKLYENNRVIMSSETSSRETVVKSFSGKENGSYTYICELANSTGKSMSNEVNVLVQKTVNKEAAVWYAGVMYSVGDVAEYGGEKYKCIQAHKSQADWTPERVPALWQKQLGSAEKNSWQPGNAYRTGDIVVYKETQYRCLQAHTAIEGWEPPVVPALWEKQQ</sequence>
<dbReference type="GO" id="GO:0030245">
    <property type="term" value="P:cellulose catabolic process"/>
    <property type="evidence" value="ECO:0007669"/>
    <property type="project" value="UniProtKB-KW"/>
</dbReference>
<evidence type="ECO:0000259" key="4">
    <source>
        <dbReference type="SMART" id="SM00495"/>
    </source>
</evidence>
<keyword evidence="1" id="KW-0378">Hydrolase</keyword>
<dbReference type="PATRIC" id="fig|1195236.3.peg.3134"/>
<keyword evidence="2" id="KW-0136">Cellulose degradation</keyword>
<dbReference type="SUPFAM" id="SSF81296">
    <property type="entry name" value="E set domains"/>
    <property type="match status" value="1"/>
</dbReference>
<dbReference type="SUPFAM" id="SSF51055">
    <property type="entry name" value="Carbohydrate binding domain"/>
    <property type="match status" value="2"/>
</dbReference>
<dbReference type="InterPro" id="IPR036573">
    <property type="entry name" value="CBM_sf_5/12"/>
</dbReference>
<dbReference type="GO" id="GO:0004553">
    <property type="term" value="F:hydrolase activity, hydrolyzing O-glycosyl compounds"/>
    <property type="evidence" value="ECO:0007669"/>
    <property type="project" value="InterPro"/>
</dbReference>
<name>S0FIB6_RUMCE</name>
<reference evidence="5 6" key="1">
    <citation type="journal article" date="2013" name="Genome Announc.">
        <title>Draft Genome Sequence of the Cellulolytic, Mesophilic, Anaerobic Bacterium Clostridium termitidis Strain CT1112 (DSM 5398).</title>
        <authorList>
            <person name="Lal S."/>
            <person name="Ramachandran U."/>
            <person name="Zhang X."/>
            <person name="Munir R."/>
            <person name="Sparling R."/>
            <person name="Levin D.B."/>
        </authorList>
    </citation>
    <scope>NUCLEOTIDE SEQUENCE [LARGE SCALE GENOMIC DNA]</scope>
    <source>
        <strain evidence="5 6">CT1112</strain>
    </source>
</reference>
<dbReference type="CDD" id="cd12214">
    <property type="entry name" value="ChiA1_BD"/>
    <property type="match status" value="2"/>
</dbReference>
<protein>
    <submittedName>
        <fullName evidence="5">Chitin-binding domain-containing protein</fullName>
    </submittedName>
</protein>
<evidence type="ECO:0000313" key="6">
    <source>
        <dbReference type="Proteomes" id="UP000014155"/>
    </source>
</evidence>
<dbReference type="STRING" id="1195236.CTER_2814"/>
<dbReference type="Pfam" id="PF02839">
    <property type="entry name" value="CBM_5_12"/>
    <property type="match status" value="2"/>
</dbReference>
<dbReference type="InterPro" id="IPR013783">
    <property type="entry name" value="Ig-like_fold"/>
</dbReference>
<dbReference type="EMBL" id="AORV01000039">
    <property type="protein sequence ID" value="EMS71357.1"/>
    <property type="molecule type" value="Genomic_DNA"/>
</dbReference>
<dbReference type="InterPro" id="IPR003610">
    <property type="entry name" value="CBM5/12"/>
</dbReference>
<comment type="caution">
    <text evidence="5">The sequence shown here is derived from an EMBL/GenBank/DDBJ whole genome shotgun (WGS) entry which is preliminary data.</text>
</comment>
<dbReference type="RefSeq" id="WP_004626689.1">
    <property type="nucleotide sequence ID" value="NZ_AORV01000039.1"/>
</dbReference>
<dbReference type="AlphaFoldDB" id="S0FIB6"/>
<accession>S0FIB6</accession>
<evidence type="ECO:0000256" key="1">
    <source>
        <dbReference type="ARBA" id="ARBA00022801"/>
    </source>
</evidence>
<evidence type="ECO:0000256" key="3">
    <source>
        <dbReference type="SAM" id="MobiDB-lite"/>
    </source>
</evidence>
<dbReference type="GO" id="GO:0030246">
    <property type="term" value="F:carbohydrate binding"/>
    <property type="evidence" value="ECO:0007669"/>
    <property type="project" value="InterPro"/>
</dbReference>
<evidence type="ECO:0000256" key="2">
    <source>
        <dbReference type="ARBA" id="ARBA00023001"/>
    </source>
</evidence>
<feature type="region of interest" description="Disordered" evidence="3">
    <location>
        <begin position="33"/>
        <end position="138"/>
    </location>
</feature>
<feature type="compositionally biased region" description="Basic and acidic residues" evidence="3">
    <location>
        <begin position="35"/>
        <end position="51"/>
    </location>
</feature>
<dbReference type="Gene3D" id="2.60.40.10">
    <property type="entry name" value="Immunoglobulins"/>
    <property type="match status" value="1"/>
</dbReference>
<feature type="compositionally biased region" description="Polar residues" evidence="3">
    <location>
        <begin position="78"/>
        <end position="87"/>
    </location>
</feature>
<proteinExistence type="predicted"/>
<dbReference type="SMART" id="SM00495">
    <property type="entry name" value="ChtBD3"/>
    <property type="match status" value="2"/>
</dbReference>
<dbReference type="eggNOG" id="COG2755">
    <property type="taxonomic scope" value="Bacteria"/>
</dbReference>
<keyword evidence="2" id="KW-0119">Carbohydrate metabolism</keyword>
<keyword evidence="6" id="KW-1185">Reference proteome</keyword>
<keyword evidence="2" id="KW-0624">Polysaccharide degradation</keyword>